<evidence type="ECO:0000256" key="12">
    <source>
        <dbReference type="SAM" id="MobiDB-lite"/>
    </source>
</evidence>
<dbReference type="InterPro" id="IPR006117">
    <property type="entry name" value="2-5OAS_C_CS"/>
</dbReference>
<comment type="catalytic activity">
    <reaction evidence="1">
        <text>3 ATP = 5'-triphosphoadenylyl-(2'-&gt;5')-adenylyl-(2'-&gt;5')-adenosine + 2 diphosphate</text>
        <dbReference type="Rhea" id="RHEA:34407"/>
        <dbReference type="ChEBI" id="CHEBI:30616"/>
        <dbReference type="ChEBI" id="CHEBI:33019"/>
        <dbReference type="ChEBI" id="CHEBI:67143"/>
        <dbReference type="EC" id="2.7.7.84"/>
    </reaction>
</comment>
<dbReference type="PROSITE" id="PS50152">
    <property type="entry name" value="25A_SYNTH_3"/>
    <property type="match status" value="3"/>
</dbReference>
<feature type="domain" description="2'-5'-oligoadenylate synthetase 1" evidence="14">
    <location>
        <begin position="988"/>
        <end position="1041"/>
    </location>
</feature>
<dbReference type="Gene3D" id="1.10.1410.20">
    <property type="entry name" value="2'-5'-oligoadenylate synthetase 1, domain 2"/>
    <property type="match status" value="3"/>
</dbReference>
<dbReference type="Pfam" id="PF10421">
    <property type="entry name" value="OAS1_C"/>
    <property type="match status" value="4"/>
</dbReference>
<keyword evidence="9" id="KW-0391">Immunity</keyword>
<feature type="domain" description="2'-5'-oligoadenylate synthetase 1" evidence="14">
    <location>
        <begin position="169"/>
        <end position="352"/>
    </location>
</feature>
<dbReference type="InterPro" id="IPR043518">
    <property type="entry name" value="2-5OAS_N_CS"/>
</dbReference>
<dbReference type="GO" id="GO:0005654">
    <property type="term" value="C:nucleoplasm"/>
    <property type="evidence" value="ECO:0007669"/>
    <property type="project" value="TreeGrafter"/>
</dbReference>
<comment type="similarity">
    <text evidence="4">Belongs to the 2-5A synthase family.</text>
</comment>
<keyword evidence="7" id="KW-0399">Innate immunity</keyword>
<evidence type="ECO:0000259" key="14">
    <source>
        <dbReference type="Pfam" id="PF10421"/>
    </source>
</evidence>
<dbReference type="GO" id="GO:0005829">
    <property type="term" value="C:cytosol"/>
    <property type="evidence" value="ECO:0007669"/>
    <property type="project" value="TreeGrafter"/>
</dbReference>
<dbReference type="AlphaFoldDB" id="A0A091CZ99"/>
<dbReference type="EMBL" id="KN123762">
    <property type="protein sequence ID" value="KFO23583.1"/>
    <property type="molecule type" value="Genomic_DNA"/>
</dbReference>
<protein>
    <recommendedName>
        <fullName evidence="5">2'-5' oligoadenylate synthase</fullName>
        <ecNumber evidence="5">2.7.7.84</ecNumber>
    </recommendedName>
</protein>
<proteinExistence type="inferred from homology"/>
<name>A0A091CZ99_FUKDA</name>
<dbReference type="GO" id="GO:0001730">
    <property type="term" value="F:2'-5'-oligoadenylate synthetase activity"/>
    <property type="evidence" value="ECO:0007669"/>
    <property type="project" value="UniProtKB-EC"/>
</dbReference>
<dbReference type="PROSITE" id="PS00833">
    <property type="entry name" value="25A_SYNTH_2"/>
    <property type="match status" value="1"/>
</dbReference>
<dbReference type="InterPro" id="IPR002934">
    <property type="entry name" value="Polymerase_NTP_transf_dom"/>
</dbReference>
<keyword evidence="6" id="KW-0963">Cytoplasm</keyword>
<dbReference type="EC" id="2.7.7.84" evidence="5"/>
<keyword evidence="10" id="KW-0694">RNA-binding</keyword>
<feature type="region of interest" description="Disordered" evidence="12">
    <location>
        <begin position="964"/>
        <end position="997"/>
    </location>
</feature>
<feature type="domain" description="2'-5'-oligoadenylate synthetase 1" evidence="14">
    <location>
        <begin position="865"/>
        <end position="947"/>
    </location>
</feature>
<evidence type="ECO:0000256" key="5">
    <source>
        <dbReference type="ARBA" id="ARBA00012577"/>
    </source>
</evidence>
<evidence type="ECO:0000256" key="9">
    <source>
        <dbReference type="ARBA" id="ARBA00022859"/>
    </source>
</evidence>
<feature type="domain" description="Polymerase nucleotidyl transferase" evidence="13">
    <location>
        <begin position="749"/>
        <end position="816"/>
    </location>
</feature>
<evidence type="ECO:0000256" key="8">
    <source>
        <dbReference type="ARBA" id="ARBA00022695"/>
    </source>
</evidence>
<reference evidence="15 16" key="1">
    <citation type="submission" date="2013-11" db="EMBL/GenBank/DDBJ databases">
        <title>The Damaraland mole rat (Fukomys damarensis) genome and evolution of African mole rats.</title>
        <authorList>
            <person name="Gladyshev V.N."/>
            <person name="Fang X."/>
        </authorList>
    </citation>
    <scope>NUCLEOTIDE SEQUENCE [LARGE SCALE GENOMIC DNA]</scope>
    <source>
        <tissue evidence="15">Liver</tissue>
    </source>
</reference>
<dbReference type="GO" id="GO:0016020">
    <property type="term" value="C:membrane"/>
    <property type="evidence" value="ECO:0007669"/>
    <property type="project" value="TreeGrafter"/>
</dbReference>
<evidence type="ECO:0000256" key="4">
    <source>
        <dbReference type="ARBA" id="ARBA00009526"/>
    </source>
</evidence>
<dbReference type="InterPro" id="IPR006116">
    <property type="entry name" value="NT_2-5OAS_ClassI-CCAase"/>
</dbReference>
<dbReference type="GO" id="GO:0003725">
    <property type="term" value="F:double-stranded RNA binding"/>
    <property type="evidence" value="ECO:0007669"/>
    <property type="project" value="TreeGrafter"/>
</dbReference>
<keyword evidence="8" id="KW-0808">Transferase</keyword>
<evidence type="ECO:0000256" key="1">
    <source>
        <dbReference type="ARBA" id="ARBA00001112"/>
    </source>
</evidence>
<dbReference type="SUPFAM" id="SSF81301">
    <property type="entry name" value="Nucleotidyltransferase"/>
    <property type="match status" value="3"/>
</dbReference>
<dbReference type="PANTHER" id="PTHR11258:SF13">
    <property type="entry name" value="2'-5'-OLIGOADENYLATE SYNTHASE 1"/>
    <property type="match status" value="1"/>
</dbReference>
<dbReference type="FunFam" id="3.30.460.10:FF:000007">
    <property type="entry name" value="2'-5'-oligoadenylate synthetase 1"/>
    <property type="match status" value="2"/>
</dbReference>
<accession>A0A091CZ99</accession>
<evidence type="ECO:0000256" key="11">
    <source>
        <dbReference type="ARBA" id="ARBA00023118"/>
    </source>
</evidence>
<dbReference type="PANTHER" id="PTHR11258">
    <property type="entry name" value="2-5 OLIGOADENYLATE SYNTHETASE"/>
    <property type="match status" value="1"/>
</dbReference>
<feature type="domain" description="2'-5'-oligoadenylate synthetase 1" evidence="14">
    <location>
        <begin position="554"/>
        <end position="665"/>
    </location>
</feature>
<keyword evidence="11" id="KW-0051">Antiviral defense</keyword>
<dbReference type="Proteomes" id="UP000028990">
    <property type="component" value="Unassembled WGS sequence"/>
</dbReference>
<gene>
    <name evidence="15" type="ORF">H920_15156</name>
</gene>
<dbReference type="InterPro" id="IPR018952">
    <property type="entry name" value="2-5-oligoAdlate_synth_1_dom2/C"/>
</dbReference>
<keyword evidence="8" id="KW-0548">Nucleotidyltransferase</keyword>
<comment type="cofactor">
    <cofactor evidence="2">
        <name>Mg(2+)</name>
        <dbReference type="ChEBI" id="CHEBI:18420"/>
    </cofactor>
</comment>
<dbReference type="STRING" id="885580.ENSFDAP00000014337"/>
<evidence type="ECO:0000259" key="13">
    <source>
        <dbReference type="Pfam" id="PF01909"/>
    </source>
</evidence>
<dbReference type="SUPFAM" id="SSF81631">
    <property type="entry name" value="PAP/OAS1 substrate-binding domain"/>
    <property type="match status" value="3"/>
</dbReference>
<evidence type="ECO:0000313" key="16">
    <source>
        <dbReference type="Proteomes" id="UP000028990"/>
    </source>
</evidence>
<organism evidence="15 16">
    <name type="scientific">Fukomys damarensis</name>
    <name type="common">Damaraland mole rat</name>
    <name type="synonym">Cryptomys damarensis</name>
    <dbReference type="NCBI Taxonomy" id="885580"/>
    <lineage>
        <taxon>Eukaryota</taxon>
        <taxon>Metazoa</taxon>
        <taxon>Chordata</taxon>
        <taxon>Craniata</taxon>
        <taxon>Vertebrata</taxon>
        <taxon>Euteleostomi</taxon>
        <taxon>Mammalia</taxon>
        <taxon>Eutheria</taxon>
        <taxon>Euarchontoglires</taxon>
        <taxon>Glires</taxon>
        <taxon>Rodentia</taxon>
        <taxon>Hystricomorpha</taxon>
        <taxon>Bathyergidae</taxon>
        <taxon>Fukomys</taxon>
    </lineage>
</organism>
<dbReference type="GO" id="GO:0045087">
    <property type="term" value="P:innate immune response"/>
    <property type="evidence" value="ECO:0007669"/>
    <property type="project" value="UniProtKB-KW"/>
</dbReference>
<sequence length="1054" mass="120026">MTLRNTTAKDLDKFIEDHLQPDTSFRTEVRQAINMICAFLKERCFRGAPHPVRVSKVVKGGSSGKGTTLRGRSDADLVVFFTNLHSFQEQVSSRGEFITEIRRQLQDYQTHNSKDMFHVIFKVQNPKWSNPRVLSFELSSRWIPGRTVEFDVLPAYDVLGQVNITNAYRPNPQIYEKLIDECTVTQTEGEFSTCFTELQKAFVRGRPTKVKSLIRLVKHWYQLCKQNLATPLPPQYALELLTIYAWENGSGKTSFNTAQGFRTVLELVIEYEQLCIYWTEFYDFKNPTVGDYLCKQLRKPRPVILDPADPTGNLGGKNSERWQWLAQEAEAWLSYPCFTLWDGSSVNSWDLPELLSRSIMTREIGTNSEARPWKTAAHYEGAWVTQPQAGTRGNPEPAFLQHMSASPAQETWSCTLLWARPDATWGFMQHQPDPLLTARVARGSPGIALPQMRSLHSRNKGGSYGRKTVLRGNSDGTIVFFLKQLEQFQDQVKSPGNILNAIAREVEERRRVFSPLPLQWELLRTCQGLFIVLSTRWQKITFEVLMPSMPWWQKRESRAPLPTYALELLVVYAWEKGYGAENFDLTEGVRAILGLILKWQQLCVYWTVNYSLKDETIRNRLLGQLWSQRPVILDPVDLTHNVGGDIPWLHLQADAQAWLSSLSPTPAWSVPDEGWRSCLAKAESRTEVQAGREGRKPWGASGEAHPSSPLPRLAPLFMTPAHQLHQFVKEFLQPNEDFLKQTLKVVDVICRFLRENCFPHSTTKVQSIVKGGSATKGRALKTGSDGDIIVFLDSLKSFPSQKINRSTVIQEIRKQLHACQQQQEFEVQFEVYRWMFSSVLSFSLSSKELRESVDFNVLPAYNALELINLYRSSDTTGAEFSTCFTELQCYFILSRPTKLKDLIRLVKYWYTQCEQRMKSEGSLPPKYALELLTVYAWDRPGAHHKVSAALHLLEGELQLPESGHRAVPAEPAPEAQNIRKADSFGSPTKPVILDPADPTGDVGGGDRWCWHLLAKEAKEWCSSLGFRDGMGDSTQPWKVPPDLPARPKGFFLDL</sequence>
<feature type="domain" description="Polymerase nucleotidyl transferase" evidence="13">
    <location>
        <begin position="38"/>
        <end position="106"/>
    </location>
</feature>
<feature type="region of interest" description="Disordered" evidence="12">
    <location>
        <begin position="686"/>
        <end position="707"/>
    </location>
</feature>
<keyword evidence="16" id="KW-1185">Reference proteome</keyword>
<evidence type="ECO:0000313" key="15">
    <source>
        <dbReference type="EMBL" id="KFO23583.1"/>
    </source>
</evidence>
<evidence type="ECO:0000256" key="7">
    <source>
        <dbReference type="ARBA" id="ARBA00022588"/>
    </source>
</evidence>
<dbReference type="FunFam" id="1.10.1410.20:FF:000001">
    <property type="entry name" value="2'-5'-oligoadenylate synthetase 1"/>
    <property type="match status" value="1"/>
</dbReference>
<dbReference type="CDD" id="cd05400">
    <property type="entry name" value="NT_2-5OAS_ClassI-CCAase"/>
    <property type="match status" value="1"/>
</dbReference>
<evidence type="ECO:0000256" key="3">
    <source>
        <dbReference type="ARBA" id="ARBA00004496"/>
    </source>
</evidence>
<evidence type="ECO:0000256" key="2">
    <source>
        <dbReference type="ARBA" id="ARBA00001946"/>
    </source>
</evidence>
<evidence type="ECO:0000256" key="6">
    <source>
        <dbReference type="ARBA" id="ARBA00022490"/>
    </source>
</evidence>
<feature type="compositionally biased region" description="Basic and acidic residues" evidence="12">
    <location>
        <begin position="686"/>
        <end position="696"/>
    </location>
</feature>
<dbReference type="InterPro" id="IPR043519">
    <property type="entry name" value="NT_sf"/>
</dbReference>
<evidence type="ECO:0000256" key="10">
    <source>
        <dbReference type="ARBA" id="ARBA00022884"/>
    </source>
</evidence>
<comment type="subcellular location">
    <subcellularLocation>
        <location evidence="3">Cytoplasm</location>
    </subcellularLocation>
</comment>
<dbReference type="Gene3D" id="3.30.460.10">
    <property type="entry name" value="Beta Polymerase, domain 2"/>
    <property type="match status" value="3"/>
</dbReference>
<dbReference type="PROSITE" id="PS00832">
    <property type="entry name" value="25A_SYNTH_1"/>
    <property type="match status" value="1"/>
</dbReference>
<dbReference type="GO" id="GO:0045071">
    <property type="term" value="P:negative regulation of viral genome replication"/>
    <property type="evidence" value="ECO:0007669"/>
    <property type="project" value="TreeGrafter"/>
</dbReference>
<dbReference type="eggNOG" id="ENOG502RH25">
    <property type="taxonomic scope" value="Eukaryota"/>
</dbReference>
<dbReference type="Pfam" id="PF01909">
    <property type="entry name" value="NTP_transf_2"/>
    <property type="match status" value="2"/>
</dbReference>
<dbReference type="GO" id="GO:0051607">
    <property type="term" value="P:defense response to virus"/>
    <property type="evidence" value="ECO:0007669"/>
    <property type="project" value="UniProtKB-KW"/>
</dbReference>